<comment type="similarity">
    <text evidence="2">Belongs to the G-protein coupled receptor 3 family.</text>
</comment>
<dbReference type="PRINTS" id="PR00593">
    <property type="entry name" value="MTABOTROPICR"/>
</dbReference>
<dbReference type="AlphaFoldDB" id="A0A6J2VKP0"/>
<dbReference type="InterPro" id="IPR017978">
    <property type="entry name" value="GPCR_3_C"/>
</dbReference>
<dbReference type="SUPFAM" id="SSF53822">
    <property type="entry name" value="Periplasmic binding protein-like I"/>
    <property type="match status" value="1"/>
</dbReference>
<proteinExistence type="inferred from homology"/>
<feature type="domain" description="G-protein coupled receptors family 3 profile" evidence="14">
    <location>
        <begin position="590"/>
        <end position="864"/>
    </location>
</feature>
<dbReference type="PANTHER" id="PTHR24060">
    <property type="entry name" value="METABOTROPIC GLUTAMATE RECEPTOR"/>
    <property type="match status" value="1"/>
</dbReference>
<keyword evidence="6 13" id="KW-1133">Transmembrane helix</keyword>
<feature type="transmembrane region" description="Helical" evidence="13">
    <location>
        <begin position="590"/>
        <end position="616"/>
    </location>
</feature>
<keyword evidence="4 13" id="KW-0812">Transmembrane</keyword>
<keyword evidence="12" id="KW-0807">Transducer</keyword>
<evidence type="ECO:0000256" key="2">
    <source>
        <dbReference type="ARBA" id="ARBA00007242"/>
    </source>
</evidence>
<sequence length="915" mass="102101">MTHCLMRVFDRTTRLGLGSAPVLLSVFLVTLAARPKGPGHTHLNSIRIDGDISLGGLFPVHARGHEGKPCGELKKEKGIHRLEAMLFALDRINNDPELLPNITLGARILDTCSRDTHALEQSLTFVQALIEKDGTDVKCQGGGAPIITKPERVVGVIGASSSSVSIMVANILRLFKIPQVSYASTAPELSDNTRYDFFSRVVPPDTYQAQAMVDIVLEMQWNYVSTVASEGNYGESGVDAFIQKAREHGSVCISQSVKIPREPRQGEFDNIIKRLRENPNARVVIIFANEDDIRRLLQAAKKANQTGHFLWVGSDSWGSKISPVLHQEEMAEGAVTILPKRQSIKGFDRYFTSRTLENNRRNIWFAEFWENNFNCKLSRHALKKGSGIKKCTNQERIGKDSSYEQEGKVQFVIDAVYVMAHALHNMHKNLCPGKVGLCSKMDPVDGSLLLKYIRNINIAGIAGNPVLFNENGDAPGRYEIYQYQIKNRTAEYKIIGQWTDQLYLNKRAMQWPGGVKEVPSSICSQPCKPGERKKIVKGIPCCWLCERCDGYQYQADLYTCKMCRFDLRPNKNHTACQPIPIVKLEWSSPWAVIPVLIAILGISATLFVVITFIRYNDTPIVKASGRELSYVLLTGIFLCYVTTFLMILEPDVGICSLRRIFLGLGMSISYAALLTKTNRIYRIFEQGKMSVSAPRFISPASQLVITFSLISVQLLGVCIWFAVDPPQALIDYEEQRTANPELACGVLKCDISDLSLICLLGYGMLLMVTCTVYAIKTRGVPETFNEAKPIGFTMYTTCIIWLAFIPIFFGTSQSSEKMYIQTTTLTISVSLSASVSLGMLYMPKVYVILFHPEQNVAKRTRSLKAVVTAATMSSKFNPKVSLRPNGEAKTELCENLETQAFNPKQTYISYSNHAI</sequence>
<feature type="transmembrane region" description="Helical" evidence="13">
    <location>
        <begin position="628"/>
        <end position="648"/>
    </location>
</feature>
<dbReference type="RefSeq" id="XP_030632433.1">
    <property type="nucleotide sequence ID" value="XM_030776573.1"/>
</dbReference>
<dbReference type="InParanoid" id="A0A6J2VKP0"/>
<dbReference type="InterPro" id="IPR038550">
    <property type="entry name" value="GPCR_3_9-Cys_sf"/>
</dbReference>
<evidence type="ECO:0000313" key="15">
    <source>
        <dbReference type="Proteomes" id="UP000504632"/>
    </source>
</evidence>
<evidence type="ECO:0000256" key="11">
    <source>
        <dbReference type="ARBA" id="ARBA00023180"/>
    </source>
</evidence>
<dbReference type="Pfam" id="PF00003">
    <property type="entry name" value="7tm_3"/>
    <property type="match status" value="1"/>
</dbReference>
<keyword evidence="5" id="KW-0732">Signal</keyword>
<dbReference type="FunFam" id="3.40.50.2300:FF:000009">
    <property type="entry name" value="Glutamate receptor, metabotropic 4"/>
    <property type="match status" value="1"/>
</dbReference>
<dbReference type="Gene3D" id="3.40.50.2300">
    <property type="match status" value="2"/>
</dbReference>
<name>A0A6J2VKP0_CHACN</name>
<dbReference type="GeneID" id="115813894"/>
<keyword evidence="9" id="KW-1015">Disulfide bond</keyword>
<dbReference type="GO" id="GO:0005886">
    <property type="term" value="C:plasma membrane"/>
    <property type="evidence" value="ECO:0007669"/>
    <property type="project" value="UniProtKB-SubCell"/>
</dbReference>
<comment type="subcellular location">
    <subcellularLocation>
        <location evidence="1">Cell membrane</location>
        <topology evidence="1">Multi-pass membrane protein</topology>
    </subcellularLocation>
</comment>
<reference evidence="16" key="1">
    <citation type="submission" date="2025-08" db="UniProtKB">
        <authorList>
            <consortium name="RefSeq"/>
        </authorList>
    </citation>
    <scope>IDENTIFICATION</scope>
</reference>
<dbReference type="InterPro" id="IPR001786">
    <property type="entry name" value="GPCR_3_mGluR4"/>
</dbReference>
<evidence type="ECO:0000256" key="9">
    <source>
        <dbReference type="ARBA" id="ARBA00023157"/>
    </source>
</evidence>
<dbReference type="PRINTS" id="PR01054">
    <property type="entry name" value="MTABOTROPC4R"/>
</dbReference>
<gene>
    <name evidence="16" type="primary">grm4</name>
</gene>
<feature type="transmembrane region" description="Helical" evidence="13">
    <location>
        <begin position="660"/>
        <end position="681"/>
    </location>
</feature>
<dbReference type="CTD" id="2914"/>
<dbReference type="FunFam" id="3.40.50.2300:FF:000176">
    <property type="entry name" value="metabotropic glutamate receptor 7"/>
    <property type="match status" value="1"/>
</dbReference>
<dbReference type="PRINTS" id="PR00248">
    <property type="entry name" value="GPCRMGR"/>
</dbReference>
<dbReference type="PROSITE" id="PS00981">
    <property type="entry name" value="G_PROTEIN_RECEP_F3_3"/>
    <property type="match status" value="1"/>
</dbReference>
<dbReference type="PROSITE" id="PS50259">
    <property type="entry name" value="G_PROTEIN_RECEP_F3_4"/>
    <property type="match status" value="1"/>
</dbReference>
<keyword evidence="11" id="KW-0325">Glycoprotein</keyword>
<dbReference type="Proteomes" id="UP000504632">
    <property type="component" value="Chromosome 6"/>
</dbReference>
<feature type="transmembrane region" description="Helical" evidence="13">
    <location>
        <begin position="787"/>
        <end position="809"/>
    </location>
</feature>
<keyword evidence="10 16" id="KW-0675">Receptor</keyword>
<keyword evidence="7" id="KW-0297">G-protein coupled receptor</keyword>
<evidence type="ECO:0000256" key="12">
    <source>
        <dbReference type="ARBA" id="ARBA00023224"/>
    </source>
</evidence>
<accession>A0A6J2VKP0</accession>
<evidence type="ECO:0000256" key="4">
    <source>
        <dbReference type="ARBA" id="ARBA00022692"/>
    </source>
</evidence>
<dbReference type="FunFam" id="3.40.50.2300:FF:000196">
    <property type="entry name" value="Glutamate metabotropic receptor 7"/>
    <property type="match status" value="1"/>
</dbReference>
<evidence type="ECO:0000256" key="1">
    <source>
        <dbReference type="ARBA" id="ARBA00004651"/>
    </source>
</evidence>
<keyword evidence="15" id="KW-1185">Reference proteome</keyword>
<dbReference type="InterPro" id="IPR000337">
    <property type="entry name" value="GPCR_3"/>
</dbReference>
<evidence type="ECO:0000256" key="6">
    <source>
        <dbReference type="ARBA" id="ARBA00022989"/>
    </source>
</evidence>
<feature type="transmembrane region" description="Helical" evidence="13">
    <location>
        <begin position="754"/>
        <end position="775"/>
    </location>
</feature>
<evidence type="ECO:0000259" key="14">
    <source>
        <dbReference type="PROSITE" id="PS50259"/>
    </source>
</evidence>
<dbReference type="Gene3D" id="2.10.50.30">
    <property type="entry name" value="GPCR, family 3, nine cysteines domain"/>
    <property type="match status" value="1"/>
</dbReference>
<evidence type="ECO:0000313" key="16">
    <source>
        <dbReference type="RefSeq" id="XP_030632433.1"/>
    </source>
</evidence>
<evidence type="ECO:0000256" key="8">
    <source>
        <dbReference type="ARBA" id="ARBA00023136"/>
    </source>
</evidence>
<dbReference type="PROSITE" id="PS00980">
    <property type="entry name" value="G_PROTEIN_RECEP_F3_2"/>
    <property type="match status" value="1"/>
</dbReference>
<protein>
    <submittedName>
        <fullName evidence="16">Metabotropic glutamate receptor 4</fullName>
    </submittedName>
</protein>
<dbReference type="InterPro" id="IPR011500">
    <property type="entry name" value="GPCR_3_9-Cys_dom"/>
</dbReference>
<evidence type="ECO:0000256" key="10">
    <source>
        <dbReference type="ARBA" id="ARBA00023170"/>
    </source>
</evidence>
<evidence type="ECO:0000256" key="13">
    <source>
        <dbReference type="SAM" id="Phobius"/>
    </source>
</evidence>
<keyword evidence="3" id="KW-1003">Cell membrane</keyword>
<dbReference type="FunFam" id="2.10.50.30:FF:000001">
    <property type="entry name" value="metabotropic glutamate receptor 1"/>
    <property type="match status" value="1"/>
</dbReference>
<dbReference type="InterPro" id="IPR017979">
    <property type="entry name" value="GPCR_3_CS"/>
</dbReference>
<dbReference type="GO" id="GO:0004930">
    <property type="term" value="F:G protein-coupled receptor activity"/>
    <property type="evidence" value="ECO:0007669"/>
    <property type="project" value="UniProtKB-KW"/>
</dbReference>
<keyword evidence="8 13" id="KW-0472">Membrane</keyword>
<dbReference type="Pfam" id="PF01094">
    <property type="entry name" value="ANF_receptor"/>
    <property type="match status" value="1"/>
</dbReference>
<organism evidence="15 16">
    <name type="scientific">Chanos chanos</name>
    <name type="common">Milkfish</name>
    <name type="synonym">Mugil chanos</name>
    <dbReference type="NCBI Taxonomy" id="29144"/>
    <lineage>
        <taxon>Eukaryota</taxon>
        <taxon>Metazoa</taxon>
        <taxon>Chordata</taxon>
        <taxon>Craniata</taxon>
        <taxon>Vertebrata</taxon>
        <taxon>Euteleostomi</taxon>
        <taxon>Actinopterygii</taxon>
        <taxon>Neopterygii</taxon>
        <taxon>Teleostei</taxon>
        <taxon>Ostariophysi</taxon>
        <taxon>Gonorynchiformes</taxon>
        <taxon>Chanidae</taxon>
        <taxon>Chanos</taxon>
    </lineage>
</organism>
<dbReference type="PROSITE" id="PS00979">
    <property type="entry name" value="G_PROTEIN_RECEP_F3_1"/>
    <property type="match status" value="1"/>
</dbReference>
<feature type="transmembrane region" description="Helical" evidence="13">
    <location>
        <begin position="829"/>
        <end position="849"/>
    </location>
</feature>
<dbReference type="CDD" id="cd06376">
    <property type="entry name" value="PBP1_mGluR_groupIII"/>
    <property type="match status" value="1"/>
</dbReference>
<dbReference type="InterPro" id="IPR050726">
    <property type="entry name" value="mGluR"/>
</dbReference>
<dbReference type="InterPro" id="IPR028082">
    <property type="entry name" value="Peripla_BP_I"/>
</dbReference>
<evidence type="ECO:0000256" key="5">
    <source>
        <dbReference type="ARBA" id="ARBA00022729"/>
    </source>
</evidence>
<dbReference type="InterPro" id="IPR001828">
    <property type="entry name" value="ANF_lig-bd_rcpt"/>
</dbReference>
<dbReference type="InterPro" id="IPR000162">
    <property type="entry name" value="GPCR_3_mtglu_rcpt"/>
</dbReference>
<evidence type="ECO:0000256" key="7">
    <source>
        <dbReference type="ARBA" id="ARBA00023040"/>
    </source>
</evidence>
<dbReference type="OrthoDB" id="425344at2759"/>
<dbReference type="Pfam" id="PF07562">
    <property type="entry name" value="NCD3G"/>
    <property type="match status" value="1"/>
</dbReference>
<evidence type="ECO:0000256" key="3">
    <source>
        <dbReference type="ARBA" id="ARBA00022475"/>
    </source>
</evidence>